<keyword evidence="3" id="KW-1185">Reference proteome</keyword>
<dbReference type="Gene3D" id="3.40.710.10">
    <property type="entry name" value="DD-peptidase/beta-lactamase superfamily"/>
    <property type="match status" value="1"/>
</dbReference>
<keyword evidence="2" id="KW-0378">Hydrolase</keyword>
<evidence type="ECO:0000313" key="3">
    <source>
        <dbReference type="Proteomes" id="UP001566204"/>
    </source>
</evidence>
<dbReference type="Proteomes" id="UP001566204">
    <property type="component" value="Unassembled WGS sequence"/>
</dbReference>
<dbReference type="PANTHER" id="PTHR46825:SF9">
    <property type="entry name" value="BETA-LACTAMASE-RELATED DOMAIN-CONTAINING PROTEIN"/>
    <property type="match status" value="1"/>
</dbReference>
<dbReference type="RefSeq" id="WP_370483993.1">
    <property type="nucleotide sequence ID" value="NZ_JBEOQA010000002.1"/>
</dbReference>
<comment type="caution">
    <text evidence="2">The sequence shown here is derived from an EMBL/GenBank/DDBJ whole genome shotgun (WGS) entry which is preliminary data.</text>
</comment>
<dbReference type="EMBL" id="JBEOQB010000008">
    <property type="protein sequence ID" value="MEZ0454495.1"/>
    <property type="molecule type" value="Genomic_DNA"/>
</dbReference>
<dbReference type="PANTHER" id="PTHR46825">
    <property type="entry name" value="D-ALANYL-D-ALANINE-CARBOXYPEPTIDASE/ENDOPEPTIDASE AMPH"/>
    <property type="match status" value="1"/>
</dbReference>
<dbReference type="InterPro" id="IPR001466">
    <property type="entry name" value="Beta-lactam-related"/>
</dbReference>
<evidence type="ECO:0000313" key="2">
    <source>
        <dbReference type="EMBL" id="MEZ0454495.1"/>
    </source>
</evidence>
<proteinExistence type="predicted"/>
<protein>
    <submittedName>
        <fullName evidence="2">Serine hydrolase domain-containing protein</fullName>
        <ecNumber evidence="2">3.1.1.103</ecNumber>
    </submittedName>
</protein>
<dbReference type="Pfam" id="PF00144">
    <property type="entry name" value="Beta-lactamase"/>
    <property type="match status" value="1"/>
</dbReference>
<evidence type="ECO:0000259" key="1">
    <source>
        <dbReference type="Pfam" id="PF00144"/>
    </source>
</evidence>
<feature type="domain" description="Beta-lactamase-related" evidence="1">
    <location>
        <begin position="47"/>
        <end position="344"/>
    </location>
</feature>
<dbReference type="SUPFAM" id="SSF56601">
    <property type="entry name" value="beta-lactamase/transpeptidase-like"/>
    <property type="match status" value="1"/>
</dbReference>
<sequence length="364" mass="40933">MNSMYSMVSKSFFTSARPAKALLYCCICISITFQSCRKETAADITRTFYQQGKLNGAILLAKDSQIVIDSVFGYSNPSLGTEFNTPDPCFYIASLAKPLTAAAIMKLQELHLLRYDDHASAYIKELPKYAADVTIRQLLNHTSGIKDYEAPTQTSINALKNADVLAWLSRAAALDFPPGTKFKYSSSGYILLSIIIERITKKTFAEFLRTTVLAPLDMKHTFVFDNMAHPIPGKVTGFDKKNQILDYRQLTTGDGGIYSTTGDLLKFDKALREGTLLNKENTETMYSIPTIDKGNARGYGFGWYVDRSTMEVFHTGGLDGFRCLFWRDLKNKLTLIVLTNKGDAFDPDEYLHAMRKTMYDLRNE</sequence>
<dbReference type="GO" id="GO:0016787">
    <property type="term" value="F:hydrolase activity"/>
    <property type="evidence" value="ECO:0007669"/>
    <property type="project" value="UniProtKB-KW"/>
</dbReference>
<gene>
    <name evidence="2" type="ORF">ABTW24_23085</name>
</gene>
<accession>A0ABV4HIY7</accession>
<name>A0ABV4HIY7_9SPHI</name>
<dbReference type="InterPro" id="IPR050491">
    <property type="entry name" value="AmpC-like"/>
</dbReference>
<organism evidence="2 3">
    <name type="scientific">Sphingobacterium thalpophilum</name>
    <dbReference type="NCBI Taxonomy" id="259"/>
    <lineage>
        <taxon>Bacteria</taxon>
        <taxon>Pseudomonadati</taxon>
        <taxon>Bacteroidota</taxon>
        <taxon>Sphingobacteriia</taxon>
        <taxon>Sphingobacteriales</taxon>
        <taxon>Sphingobacteriaceae</taxon>
        <taxon>Sphingobacterium</taxon>
    </lineage>
</organism>
<dbReference type="EC" id="3.1.1.103" evidence="2"/>
<reference evidence="2 3" key="1">
    <citation type="submission" date="2024-06" db="EMBL/GenBank/DDBJ databases">
        <title>Soil Sphingobacterium thalpophilum.</title>
        <authorList>
            <person name="Yang J."/>
            <person name="Li J."/>
        </authorList>
    </citation>
    <scope>NUCLEOTIDE SEQUENCE [LARGE SCALE GENOMIC DNA]</scope>
    <source>
        <strain evidence="2 3">22g91tb</strain>
    </source>
</reference>
<dbReference type="InterPro" id="IPR012338">
    <property type="entry name" value="Beta-lactam/transpept-like"/>
</dbReference>